<accession>A0A7D9H465</accession>
<dbReference type="EMBL" id="LR633967">
    <property type="protein sequence ID" value="VUX56039.1"/>
    <property type="molecule type" value="Genomic_DNA"/>
</dbReference>
<organism evidence="1">
    <name type="scientific">uncultured Woeseiaceae bacterium</name>
    <dbReference type="NCBI Taxonomy" id="1983305"/>
    <lineage>
        <taxon>Bacteria</taxon>
        <taxon>Pseudomonadati</taxon>
        <taxon>Pseudomonadota</taxon>
        <taxon>Gammaproteobacteria</taxon>
        <taxon>Woeseiales</taxon>
        <taxon>Woeseiaceae</taxon>
        <taxon>environmental samples</taxon>
    </lineage>
</organism>
<protein>
    <submittedName>
        <fullName evidence="1">Uncharacterized protein</fullName>
    </submittedName>
</protein>
<name>A0A7D9H465_9GAMM</name>
<sequence length="78" mass="8713">MVPRRRVGIWCQSITINEFGVVSSPDALRRAFWSLNPILRIGLREIWLSNHLIAGVLRDPSPTTRFAADSKLPGSVAE</sequence>
<evidence type="ECO:0000313" key="1">
    <source>
        <dbReference type="EMBL" id="VUX56039.1"/>
    </source>
</evidence>
<dbReference type="AlphaFoldDB" id="A0A7D9H465"/>
<proteinExistence type="predicted"/>
<gene>
    <name evidence="1" type="ORF">JTBM06_V1_240009</name>
</gene>
<reference evidence="1" key="1">
    <citation type="submission" date="2019-07" db="EMBL/GenBank/DDBJ databases">
        <authorList>
            <person name="Weber M."/>
            <person name="Kostadinov I."/>
            <person name="Kostadinov D I."/>
        </authorList>
    </citation>
    <scope>NUCLEOTIDE SEQUENCE</scope>
    <source>
        <strain evidence="1">Gfbio:sag-sample-m06:053724c1-46a9-4a36-b237-ea2bf867836b</strain>
    </source>
</reference>